<evidence type="ECO:0000256" key="2">
    <source>
        <dbReference type="ARBA" id="ARBA00023125"/>
    </source>
</evidence>
<dbReference type="PANTHER" id="PTHR44688">
    <property type="entry name" value="DNA-BINDING TRANSCRIPTIONAL ACTIVATOR DEVR_DOSR"/>
    <property type="match status" value="1"/>
</dbReference>
<dbReference type="GO" id="GO:0006355">
    <property type="term" value="P:regulation of DNA-templated transcription"/>
    <property type="evidence" value="ECO:0007669"/>
    <property type="project" value="InterPro"/>
</dbReference>
<evidence type="ECO:0000256" key="3">
    <source>
        <dbReference type="ARBA" id="ARBA00023163"/>
    </source>
</evidence>
<proteinExistence type="predicted"/>
<name>A0A7X6QYC6_9CELL</name>
<feature type="domain" description="HTH luxR-type" evidence="4">
    <location>
        <begin position="790"/>
        <end position="853"/>
    </location>
</feature>
<keyword evidence="1" id="KW-0805">Transcription regulation</keyword>
<reference evidence="5 6" key="1">
    <citation type="submission" date="2020-04" db="EMBL/GenBank/DDBJ databases">
        <title>MicrobeNet Type strains.</title>
        <authorList>
            <person name="Nicholson A.C."/>
        </authorList>
    </citation>
    <scope>NUCLEOTIDE SEQUENCE [LARGE SCALE GENOMIC DNA]</scope>
    <source>
        <strain evidence="5 6">ATCC BAA-788</strain>
    </source>
</reference>
<dbReference type="SMART" id="SM00421">
    <property type="entry name" value="HTH_LUXR"/>
    <property type="match status" value="1"/>
</dbReference>
<dbReference type="PANTHER" id="PTHR44688:SF16">
    <property type="entry name" value="DNA-BINDING TRANSCRIPTIONAL ACTIVATOR DEVR_DOSR"/>
    <property type="match status" value="1"/>
</dbReference>
<dbReference type="InterPro" id="IPR036388">
    <property type="entry name" value="WH-like_DNA-bd_sf"/>
</dbReference>
<organism evidence="5 6">
    <name type="scientific">Cellulomonas denverensis</name>
    <dbReference type="NCBI Taxonomy" id="264297"/>
    <lineage>
        <taxon>Bacteria</taxon>
        <taxon>Bacillati</taxon>
        <taxon>Actinomycetota</taxon>
        <taxon>Actinomycetes</taxon>
        <taxon>Micrococcales</taxon>
        <taxon>Cellulomonadaceae</taxon>
        <taxon>Cellulomonas</taxon>
    </lineage>
</organism>
<sequence>MSEETHANDTIESTVESVVSWLSLGRDVLVRGDSGSGRSQVLTRVAEELVRRRTNTVLLRAADWTLFGSLVNHDYAPSPLPQGRLAIERVLTQWLTSELGDSRSVLLVDDLDRVDDGSAAVIAAAVQRTGVRTVVSRADGSRRPSTPGARWLLAERSPAEVVVRPLSFLTMSQLVTDRLGGQADVGLTSMITVHSAGNLRVAGALLDAARYVGAVRRRDGIWTWDGLMSQVPVDAVVNGLVSSLDTDELDALELLAWVGTLPADTAAALRPRHVWQSLARRRRVVSFRTAEDVHTLSVAPPALAQALRNRLDHFRREQLAQQLADAAAITPENRWPGEVFEHMLLDDNPTRTEVFWQRSLELDGLLSEQTEVEEAECRAQWRVRPSVAHANALLMLVMRGPAHTPLDLVFETTELDPDDTPGDRALFRMLQVRWLAWKGEDAAAIERFVAEHHEDLAGYRAAMELRERILAAGRHPDSADPDLLDGHPTPTSGDSYIDGWVAVVQASSLLEAGFLDSAVAVCETREVTPEYGGQLQHYLDAIKGVALLARGDLTAAESWERQLFERAYESLDPLGVRAHACVLSEVLVHTGRPAVAWRVINAALGLGPGGPLENTFYRRGLSIAAMLRLRSGDIDTARTLVSELDATPVAYHPSLDSLSVLARTTLDQLEGSAGAESALWRRGAELAEGGLVMPALQHWVMLPPPLTADQLVRMRGLDAEERATFLAPYVQLHGAVVERDLPTARAALEHVQALVTPELVREAVAMLGPEEVPVGSLAEMLPGHQQPQYSALRIEVLSRREREIAAMARRGMTNREIAERLVLSLRTVENHMSHVLSKLGLSSRSELLHFQEF</sequence>
<dbReference type="RefSeq" id="WP_168629089.1">
    <property type="nucleotide sequence ID" value="NZ_BONL01000002.1"/>
</dbReference>
<evidence type="ECO:0000259" key="4">
    <source>
        <dbReference type="PROSITE" id="PS50043"/>
    </source>
</evidence>
<dbReference type="PROSITE" id="PS00622">
    <property type="entry name" value="HTH_LUXR_1"/>
    <property type="match status" value="1"/>
</dbReference>
<dbReference type="InterPro" id="IPR016032">
    <property type="entry name" value="Sig_transdc_resp-reg_C-effctor"/>
</dbReference>
<accession>A0A7X6QYC6</accession>
<keyword evidence="2" id="KW-0238">DNA-binding</keyword>
<dbReference type="InterPro" id="IPR027417">
    <property type="entry name" value="P-loop_NTPase"/>
</dbReference>
<dbReference type="SUPFAM" id="SSF46894">
    <property type="entry name" value="C-terminal effector domain of the bipartite response regulators"/>
    <property type="match status" value="1"/>
</dbReference>
<dbReference type="PROSITE" id="PS50043">
    <property type="entry name" value="HTH_LUXR_2"/>
    <property type="match status" value="1"/>
</dbReference>
<dbReference type="CDD" id="cd06170">
    <property type="entry name" value="LuxR_C_like"/>
    <property type="match status" value="1"/>
</dbReference>
<dbReference type="AlphaFoldDB" id="A0A7X6QYC6"/>
<keyword evidence="6" id="KW-1185">Reference proteome</keyword>
<dbReference type="Gene3D" id="1.10.10.10">
    <property type="entry name" value="Winged helix-like DNA-binding domain superfamily/Winged helix DNA-binding domain"/>
    <property type="match status" value="1"/>
</dbReference>
<dbReference type="PRINTS" id="PR00038">
    <property type="entry name" value="HTHLUXR"/>
</dbReference>
<keyword evidence="3" id="KW-0804">Transcription</keyword>
<gene>
    <name evidence="5" type="ORF">HGA03_04740</name>
</gene>
<dbReference type="SUPFAM" id="SSF52540">
    <property type="entry name" value="P-loop containing nucleoside triphosphate hydrolases"/>
    <property type="match status" value="1"/>
</dbReference>
<evidence type="ECO:0000313" key="5">
    <source>
        <dbReference type="EMBL" id="NKY21968.1"/>
    </source>
</evidence>
<dbReference type="Proteomes" id="UP000581206">
    <property type="component" value="Unassembled WGS sequence"/>
</dbReference>
<dbReference type="GO" id="GO:0003677">
    <property type="term" value="F:DNA binding"/>
    <property type="evidence" value="ECO:0007669"/>
    <property type="project" value="UniProtKB-KW"/>
</dbReference>
<evidence type="ECO:0000256" key="1">
    <source>
        <dbReference type="ARBA" id="ARBA00023015"/>
    </source>
</evidence>
<protein>
    <submittedName>
        <fullName evidence="5">Response regulator transcription factor</fullName>
    </submittedName>
</protein>
<evidence type="ECO:0000313" key="6">
    <source>
        <dbReference type="Proteomes" id="UP000581206"/>
    </source>
</evidence>
<comment type="caution">
    <text evidence="5">The sequence shown here is derived from an EMBL/GenBank/DDBJ whole genome shotgun (WGS) entry which is preliminary data.</text>
</comment>
<dbReference type="InterPro" id="IPR000792">
    <property type="entry name" value="Tscrpt_reg_LuxR_C"/>
</dbReference>
<dbReference type="EMBL" id="JAAXOX010000002">
    <property type="protein sequence ID" value="NKY21968.1"/>
    <property type="molecule type" value="Genomic_DNA"/>
</dbReference>
<dbReference type="Pfam" id="PF00196">
    <property type="entry name" value="GerE"/>
    <property type="match status" value="1"/>
</dbReference>